<evidence type="ECO:0000313" key="2">
    <source>
        <dbReference type="EMBL" id="KMO99901.1"/>
    </source>
</evidence>
<accession>A0A0J7ARQ3</accession>
<reference evidence="3" key="1">
    <citation type="journal article" date="2010" name="Genome Res.">
        <title>Population genomic sequencing of Coccidioides fungi reveals recent hybridization and transposon control.</title>
        <authorList>
            <person name="Neafsey D.E."/>
            <person name="Barker B.M."/>
            <person name="Sharpton T.J."/>
            <person name="Stajich J.E."/>
            <person name="Park D.J."/>
            <person name="Whiston E."/>
            <person name="Hung C.-Y."/>
            <person name="McMahan C."/>
            <person name="White J."/>
            <person name="Sykes S."/>
            <person name="Heiman D."/>
            <person name="Young S."/>
            <person name="Zeng Q."/>
            <person name="Abouelleil A."/>
            <person name="Aftuck L."/>
            <person name="Bessette D."/>
            <person name="Brown A."/>
            <person name="FitzGerald M."/>
            <person name="Lui A."/>
            <person name="Macdonald J.P."/>
            <person name="Priest M."/>
            <person name="Orbach M.J."/>
            <person name="Galgiani J.N."/>
            <person name="Kirkland T.N."/>
            <person name="Cole G.T."/>
            <person name="Birren B.W."/>
            <person name="Henn M.R."/>
            <person name="Taylor J.W."/>
            <person name="Rounsley S.D."/>
        </authorList>
    </citation>
    <scope>NUCLEOTIDE SEQUENCE [LARGE SCALE GENOMIC DNA]</scope>
    <source>
        <strain evidence="3">RMSCC 2394</strain>
    </source>
</reference>
<gene>
    <name evidence="2" type="ORF">CIRG_00044</name>
</gene>
<organism evidence="2 3">
    <name type="scientific">Coccidioides immitis RMSCC 2394</name>
    <dbReference type="NCBI Taxonomy" id="404692"/>
    <lineage>
        <taxon>Eukaryota</taxon>
        <taxon>Fungi</taxon>
        <taxon>Dikarya</taxon>
        <taxon>Ascomycota</taxon>
        <taxon>Pezizomycotina</taxon>
        <taxon>Eurotiomycetes</taxon>
        <taxon>Eurotiomycetidae</taxon>
        <taxon>Onygenales</taxon>
        <taxon>Onygenaceae</taxon>
        <taxon>Coccidioides</taxon>
    </lineage>
</organism>
<dbReference type="EMBL" id="DS028093">
    <property type="protein sequence ID" value="KMO99901.1"/>
    <property type="molecule type" value="Genomic_DNA"/>
</dbReference>
<dbReference type="AlphaFoldDB" id="A0A0J7ARQ3"/>
<feature type="region of interest" description="Disordered" evidence="1">
    <location>
        <begin position="177"/>
        <end position="203"/>
    </location>
</feature>
<name>A0A0J7ARQ3_COCIT</name>
<evidence type="ECO:0000256" key="1">
    <source>
        <dbReference type="SAM" id="MobiDB-lite"/>
    </source>
</evidence>
<feature type="region of interest" description="Disordered" evidence="1">
    <location>
        <begin position="253"/>
        <end position="273"/>
    </location>
</feature>
<evidence type="ECO:0000313" key="3">
    <source>
        <dbReference type="Proteomes" id="UP000054565"/>
    </source>
</evidence>
<dbReference type="Proteomes" id="UP000054565">
    <property type="component" value="Unassembled WGS sequence"/>
</dbReference>
<sequence length="422" mass="47037">MCRVMPFIKAPALARIVDPKTCAIWQVRLASLSDTRQSSRLRSPYEEVCMEKPSESVFTSFNGAQNLIAKQIPRLVAVHNPYSKLQSTSSLPLQLSFLFSTGQGVTGHDRQPGGKDLRSDLGNLETWILVPRCISWSRKTLFLLRSLKSSIDSHFSVYLFPAESALTAVQQTPFVERGTSSPIPTRQVHNASKTSPSAAHRHQDTAHHTYLLVAQIGHKRGTTATRLAVKKGNSQSKTDATFIFANPCQNIQGNSSCSRPRPQDPVQGEKELGRRVPPSRFSWVLLLRGRISVSFKNKDGPGVGREINSCDDFIEGPFIRVLALLTGRRILLTSMSQITSIFALSGIESGLHMFERWERGIHRDHREVIKKAGRKIVVIRIADRRIHCCTSSMSWGWGQVMSLSHAAKGLIKKDQVEIQKPV</sequence>
<proteinExistence type="predicted"/>
<feature type="compositionally biased region" description="Polar residues" evidence="1">
    <location>
        <begin position="177"/>
        <end position="197"/>
    </location>
</feature>
<protein>
    <submittedName>
        <fullName evidence="2">Uncharacterized protein</fullName>
    </submittedName>
</protein>